<evidence type="ECO:0000313" key="10">
    <source>
        <dbReference type="Proteomes" id="UP000695022"/>
    </source>
</evidence>
<feature type="non-terminal residue" evidence="11">
    <location>
        <position position="258"/>
    </location>
</feature>
<evidence type="ECO:0000313" key="11">
    <source>
        <dbReference type="RefSeq" id="XP_014679398.1"/>
    </source>
</evidence>
<dbReference type="Proteomes" id="UP000695022">
    <property type="component" value="Unplaced"/>
</dbReference>
<dbReference type="Gene3D" id="1.20.1070.10">
    <property type="entry name" value="Rhodopsin 7-helix transmembrane proteins"/>
    <property type="match status" value="1"/>
</dbReference>
<dbReference type="PANTHER" id="PTHR45695:SF9">
    <property type="entry name" value="LEUCOKININ RECEPTOR"/>
    <property type="match status" value="1"/>
</dbReference>
<dbReference type="PROSITE" id="PS50262">
    <property type="entry name" value="G_PROTEIN_RECEP_F1_2"/>
    <property type="match status" value="1"/>
</dbReference>
<dbReference type="PANTHER" id="PTHR45695">
    <property type="entry name" value="LEUCOKININ RECEPTOR-RELATED"/>
    <property type="match status" value="1"/>
</dbReference>
<keyword evidence="7" id="KW-0807">Transducer</keyword>
<feature type="transmembrane region" description="Helical" evidence="8">
    <location>
        <begin position="116"/>
        <end position="135"/>
    </location>
</feature>
<gene>
    <name evidence="11" type="primary">LOC106819267</name>
</gene>
<dbReference type="InterPro" id="IPR000276">
    <property type="entry name" value="GPCR_Rhodpsn"/>
</dbReference>
<reference evidence="11" key="1">
    <citation type="submission" date="2025-08" db="UniProtKB">
        <authorList>
            <consortium name="RefSeq"/>
        </authorList>
    </citation>
    <scope>IDENTIFICATION</scope>
</reference>
<evidence type="ECO:0000256" key="2">
    <source>
        <dbReference type="ARBA" id="ARBA00022692"/>
    </source>
</evidence>
<proteinExistence type="predicted"/>
<feature type="transmembrane region" description="Helical" evidence="8">
    <location>
        <begin position="44"/>
        <end position="64"/>
    </location>
</feature>
<name>A0ABM1F4M7_PRICU</name>
<keyword evidence="6" id="KW-0675">Receptor</keyword>
<feature type="transmembrane region" description="Helical" evidence="8">
    <location>
        <begin position="156"/>
        <end position="175"/>
    </location>
</feature>
<accession>A0ABM1F4M7</accession>
<dbReference type="GeneID" id="106819267"/>
<protein>
    <submittedName>
        <fullName evidence="11">Substance-P receptor-like</fullName>
    </submittedName>
</protein>
<dbReference type="RefSeq" id="XP_014679398.1">
    <property type="nucleotide sequence ID" value="XM_014823912.1"/>
</dbReference>
<dbReference type="PRINTS" id="PR00237">
    <property type="entry name" value="GPCRRHODOPSN"/>
</dbReference>
<keyword evidence="2 8" id="KW-0812">Transmembrane</keyword>
<keyword evidence="5 8" id="KW-0472">Membrane</keyword>
<evidence type="ECO:0000256" key="3">
    <source>
        <dbReference type="ARBA" id="ARBA00022989"/>
    </source>
</evidence>
<keyword evidence="3 8" id="KW-1133">Transmembrane helix</keyword>
<evidence type="ECO:0000256" key="8">
    <source>
        <dbReference type="SAM" id="Phobius"/>
    </source>
</evidence>
<dbReference type="InterPro" id="IPR017452">
    <property type="entry name" value="GPCR_Rhodpsn_7TM"/>
</dbReference>
<evidence type="ECO:0000256" key="6">
    <source>
        <dbReference type="ARBA" id="ARBA00023170"/>
    </source>
</evidence>
<evidence type="ECO:0000256" key="7">
    <source>
        <dbReference type="ARBA" id="ARBA00023224"/>
    </source>
</evidence>
<feature type="transmembrane region" description="Helical" evidence="8">
    <location>
        <begin position="207"/>
        <end position="229"/>
    </location>
</feature>
<evidence type="ECO:0000256" key="1">
    <source>
        <dbReference type="ARBA" id="ARBA00004141"/>
    </source>
</evidence>
<organism evidence="10 11">
    <name type="scientific">Priapulus caudatus</name>
    <name type="common">Priapulid worm</name>
    <dbReference type="NCBI Taxonomy" id="37621"/>
    <lineage>
        <taxon>Eukaryota</taxon>
        <taxon>Metazoa</taxon>
        <taxon>Ecdysozoa</taxon>
        <taxon>Scalidophora</taxon>
        <taxon>Priapulida</taxon>
        <taxon>Priapulimorpha</taxon>
        <taxon>Priapulimorphida</taxon>
        <taxon>Priapulidae</taxon>
        <taxon>Priapulus</taxon>
    </lineage>
</organism>
<dbReference type="SUPFAM" id="SSF81321">
    <property type="entry name" value="Family A G protein-coupled receptor-like"/>
    <property type="match status" value="1"/>
</dbReference>
<keyword evidence="10" id="KW-1185">Reference proteome</keyword>
<evidence type="ECO:0000259" key="9">
    <source>
        <dbReference type="PROSITE" id="PS50262"/>
    </source>
</evidence>
<feature type="domain" description="G-protein coupled receptors family 1 profile" evidence="9">
    <location>
        <begin position="56"/>
        <end position="258"/>
    </location>
</feature>
<dbReference type="Pfam" id="PF00001">
    <property type="entry name" value="7tm_1"/>
    <property type="match status" value="1"/>
</dbReference>
<feature type="transmembrane region" description="Helical" evidence="8">
    <location>
        <begin position="76"/>
        <end position="96"/>
    </location>
</feature>
<evidence type="ECO:0000256" key="5">
    <source>
        <dbReference type="ARBA" id="ARBA00023136"/>
    </source>
</evidence>
<evidence type="ECO:0000256" key="4">
    <source>
        <dbReference type="ARBA" id="ARBA00023040"/>
    </source>
</evidence>
<comment type="subcellular location">
    <subcellularLocation>
        <location evidence="1">Membrane</location>
        <topology evidence="1">Multi-pass membrane protein</topology>
    </subcellularLocation>
</comment>
<keyword evidence="4" id="KW-0297">G-protein coupled receptor</keyword>
<sequence>MDIDYAADYLHFDNVSSHIENDSHLLADDDALLLAGATRTGLTYLYTVTVIASVVGNGAVITVFTCGKRQQSDLSAFLVNLAVADLIMATFCMPFTFSEIMYNTWMFPAVLCPLVLFLQIVSVSASVYTLMMIGVDRVLAVKFPLRRRVTKTRRKTMIALIWTLAGALSLVQLVVGRVKTYYGPDGAVIVRDCNEMWPAPYLVYRRLFTVVVLMLGYVVPLCILAVAYWHIGRVLWSCNAEHVTSDCDKHYPIKAKRS</sequence>